<dbReference type="OrthoDB" id="9810331at2"/>
<dbReference type="InterPro" id="IPR009000">
    <property type="entry name" value="Transl_B-barrel_sf"/>
</dbReference>
<dbReference type="Proteomes" id="UP000323594">
    <property type="component" value="Chromosome"/>
</dbReference>
<keyword evidence="2 5" id="KW-0690">Ribosome biogenesis</keyword>
<evidence type="ECO:0000256" key="2">
    <source>
        <dbReference type="ARBA" id="ARBA00022517"/>
    </source>
</evidence>
<gene>
    <name evidence="5 8" type="primary">rimM</name>
    <name evidence="9" type="ORF">FUT82_11650</name>
    <name evidence="8" type="ORF">TPHV1_50009</name>
</gene>
<dbReference type="PANTHER" id="PTHR33692">
    <property type="entry name" value="RIBOSOME MATURATION FACTOR RIMM"/>
    <property type="match status" value="1"/>
</dbReference>
<dbReference type="InterPro" id="IPR056792">
    <property type="entry name" value="PRC_RimM"/>
</dbReference>
<comment type="similarity">
    <text evidence="5">Belongs to the RimM family.</text>
</comment>
<dbReference type="GO" id="GO:0043022">
    <property type="term" value="F:ribosome binding"/>
    <property type="evidence" value="ECO:0007669"/>
    <property type="project" value="InterPro"/>
</dbReference>
<dbReference type="SUPFAM" id="SSF50346">
    <property type="entry name" value="PRC-barrel domain"/>
    <property type="match status" value="1"/>
</dbReference>
<dbReference type="InterPro" id="IPR011961">
    <property type="entry name" value="RimM"/>
</dbReference>
<reference evidence="9 11" key="3">
    <citation type="submission" date="2019-08" db="EMBL/GenBank/DDBJ databases">
        <authorList>
            <person name="Kuhnert P."/>
        </authorList>
    </citation>
    <scope>NUCLEOTIDE SEQUENCE [LARGE SCALE GENOMIC DNA]</scope>
    <source>
        <strain evidence="9 11">B36.5</strain>
    </source>
</reference>
<evidence type="ECO:0000256" key="1">
    <source>
        <dbReference type="ARBA" id="ARBA00022490"/>
    </source>
</evidence>
<feature type="domain" description="Ribosome maturation factor RimM PRC barrel" evidence="7">
    <location>
        <begin position="109"/>
        <end position="173"/>
    </location>
</feature>
<name>A0A0B7GVM9_TREPH</name>
<evidence type="ECO:0000313" key="10">
    <source>
        <dbReference type="Proteomes" id="UP000042527"/>
    </source>
</evidence>
<dbReference type="Proteomes" id="UP000042527">
    <property type="component" value="Unassembled WGS sequence"/>
</dbReference>
<feature type="domain" description="RimM N-terminal" evidence="6">
    <location>
        <begin position="6"/>
        <end position="93"/>
    </location>
</feature>
<reference evidence="10" key="1">
    <citation type="submission" date="2015-01" db="EMBL/GenBank/DDBJ databases">
        <authorList>
            <person name="Manzoor Shahid"/>
            <person name="Zubair Saima"/>
        </authorList>
    </citation>
    <scope>NUCLEOTIDE SEQUENCE [LARGE SCALE GENOMIC DNA]</scope>
    <source>
        <strain evidence="10">V1</strain>
    </source>
</reference>
<dbReference type="SUPFAM" id="SSF50447">
    <property type="entry name" value="Translation proteins"/>
    <property type="match status" value="1"/>
</dbReference>
<dbReference type="GeneID" id="57753831"/>
<organism evidence="8 10">
    <name type="scientific">Treponema phagedenis</name>
    <dbReference type="NCBI Taxonomy" id="162"/>
    <lineage>
        <taxon>Bacteria</taxon>
        <taxon>Pseudomonadati</taxon>
        <taxon>Spirochaetota</taxon>
        <taxon>Spirochaetia</taxon>
        <taxon>Spirochaetales</taxon>
        <taxon>Treponemataceae</taxon>
        <taxon>Treponema</taxon>
    </lineage>
</organism>
<keyword evidence="1 5" id="KW-0963">Cytoplasm</keyword>
<accession>A0A0B7GVM9</accession>
<proteinExistence type="inferred from homology"/>
<dbReference type="AlphaFoldDB" id="A0A0B7GVM9"/>
<sequence length="174" mass="19484">MDLLVTAKIFGTFGVEGFVKISSFSGEYEHLLNLAEIRLRLPKSKTGKETQELLYTIEEIELRYTDALLKLEGIDSVEAAKKLVGSELLVPRDMACPLYEGEFYITDLCNSILVYQETPVGTITSVAEGGGGYVLEISEAETGLVKYVPFIKQFIGKVDIAQKRVELMHRWILE</sequence>
<comment type="domain">
    <text evidence="5">The PRC barrel domain binds ribosomal protein uS19.</text>
</comment>
<evidence type="ECO:0000256" key="4">
    <source>
        <dbReference type="ARBA" id="ARBA00023186"/>
    </source>
</evidence>
<keyword evidence="3 5" id="KW-0698">rRNA processing</keyword>
<dbReference type="EMBL" id="CP042817">
    <property type="protein sequence ID" value="QEJ98585.1"/>
    <property type="molecule type" value="Genomic_DNA"/>
</dbReference>
<evidence type="ECO:0000313" key="9">
    <source>
        <dbReference type="EMBL" id="QEJ98585.1"/>
    </source>
</evidence>
<comment type="subcellular location">
    <subcellularLocation>
        <location evidence="5">Cytoplasm</location>
    </subcellularLocation>
</comment>
<dbReference type="Gene3D" id="2.30.30.240">
    <property type="entry name" value="PRC-barrel domain"/>
    <property type="match status" value="1"/>
</dbReference>
<evidence type="ECO:0000256" key="3">
    <source>
        <dbReference type="ARBA" id="ARBA00022552"/>
    </source>
</evidence>
<dbReference type="RefSeq" id="WP_002697897.1">
    <property type="nucleotide sequence ID" value="NZ_CDNC01000045.1"/>
</dbReference>
<protein>
    <recommendedName>
        <fullName evidence="5">Ribosome maturation factor RimM</fullName>
    </recommendedName>
</protein>
<dbReference type="GO" id="GO:0005840">
    <property type="term" value="C:ribosome"/>
    <property type="evidence" value="ECO:0007669"/>
    <property type="project" value="InterPro"/>
</dbReference>
<keyword evidence="10" id="KW-1185">Reference proteome</keyword>
<reference evidence="8" key="2">
    <citation type="submission" date="2015-01" db="EMBL/GenBank/DDBJ databases">
        <authorList>
            <person name="Xiang T."/>
            <person name="Song Y."/>
            <person name="Huang L."/>
            <person name="Wang B."/>
            <person name="Wu P."/>
        </authorList>
    </citation>
    <scope>NUCLEOTIDE SEQUENCE [LARGE SCALE GENOMIC DNA]</scope>
    <source>
        <strain evidence="8">V1</strain>
    </source>
</reference>
<dbReference type="HAMAP" id="MF_00014">
    <property type="entry name" value="Ribosome_mat_RimM"/>
    <property type="match status" value="1"/>
</dbReference>
<dbReference type="Pfam" id="PF01782">
    <property type="entry name" value="RimM"/>
    <property type="match status" value="1"/>
</dbReference>
<evidence type="ECO:0000259" key="7">
    <source>
        <dbReference type="Pfam" id="PF24986"/>
    </source>
</evidence>
<evidence type="ECO:0000313" key="11">
    <source>
        <dbReference type="Proteomes" id="UP000323594"/>
    </source>
</evidence>
<comment type="subunit">
    <text evidence="5">Binds ribosomal protein uS19.</text>
</comment>
<dbReference type="InterPro" id="IPR002676">
    <property type="entry name" value="RimM_N"/>
</dbReference>
<dbReference type="GO" id="GO:0042274">
    <property type="term" value="P:ribosomal small subunit biogenesis"/>
    <property type="evidence" value="ECO:0007669"/>
    <property type="project" value="UniProtKB-UniRule"/>
</dbReference>
<dbReference type="InterPro" id="IPR036976">
    <property type="entry name" value="RimM_N_sf"/>
</dbReference>
<evidence type="ECO:0000256" key="5">
    <source>
        <dbReference type="HAMAP-Rule" id="MF_00014"/>
    </source>
</evidence>
<dbReference type="GO" id="GO:0006364">
    <property type="term" value="P:rRNA processing"/>
    <property type="evidence" value="ECO:0007669"/>
    <property type="project" value="UniProtKB-UniRule"/>
</dbReference>
<dbReference type="GO" id="GO:0005737">
    <property type="term" value="C:cytoplasm"/>
    <property type="evidence" value="ECO:0007669"/>
    <property type="project" value="UniProtKB-SubCell"/>
</dbReference>
<keyword evidence="4 5" id="KW-0143">Chaperone</keyword>
<dbReference type="PANTHER" id="PTHR33692:SF1">
    <property type="entry name" value="RIBOSOME MATURATION FACTOR RIMM"/>
    <property type="match status" value="1"/>
</dbReference>
<evidence type="ECO:0000259" key="6">
    <source>
        <dbReference type="Pfam" id="PF01782"/>
    </source>
</evidence>
<dbReference type="InterPro" id="IPR011033">
    <property type="entry name" value="PRC_barrel-like_sf"/>
</dbReference>
<dbReference type="NCBIfam" id="TIGR02273">
    <property type="entry name" value="16S_RimM"/>
    <property type="match status" value="1"/>
</dbReference>
<dbReference type="Gene3D" id="2.40.30.60">
    <property type="entry name" value="RimM"/>
    <property type="match status" value="1"/>
</dbReference>
<dbReference type="Pfam" id="PF24986">
    <property type="entry name" value="PRC_RimM"/>
    <property type="match status" value="1"/>
</dbReference>
<evidence type="ECO:0000313" key="8">
    <source>
        <dbReference type="EMBL" id="CEM62749.1"/>
    </source>
</evidence>
<dbReference type="EMBL" id="CDNC01000045">
    <property type="protein sequence ID" value="CEM62749.1"/>
    <property type="molecule type" value="Genomic_DNA"/>
</dbReference>
<comment type="function">
    <text evidence="5">An accessory protein needed during the final step in the assembly of 30S ribosomal subunit, possibly for assembly of the head region. Essential for efficient processing of 16S rRNA. May be needed both before and after RbfA during the maturation of 16S rRNA. It has affinity for free ribosomal 30S subunits but not for 70S ribosomes.</text>
</comment>